<comment type="caution">
    <text evidence="2">The sequence shown here is derived from an EMBL/GenBank/DDBJ whole genome shotgun (WGS) entry which is preliminary data.</text>
</comment>
<gene>
    <name evidence="2" type="ORF">F2Q70_00002865</name>
</gene>
<name>A0A8S9IK19_BRACR</name>
<feature type="region of interest" description="Disordered" evidence="1">
    <location>
        <begin position="80"/>
        <end position="171"/>
    </location>
</feature>
<sequence length="226" mass="25660">MHAVRSLRRYNISPCILVYPSMLSPEDRSEPISCFPPFEVIDQTLRFSRLRVTRLGISPTALEPRLIPCWSKEEPPGSYVASGFQRQKEVRTSVQPRAHRGHYNFKEPPGSKQRSLDPNLRVPTRPQRPKYNFRKKDRTPVQPRAHRGHYIPKEPSGSHTNSGSKYTRVPIRSPNLKKKLCTFVRPQGPITITETSGFQPTISGSVIESPGSYTASGLRSRSQDLE</sequence>
<proteinExistence type="predicted"/>
<feature type="compositionally biased region" description="Basic residues" evidence="1">
    <location>
        <begin position="127"/>
        <end position="137"/>
    </location>
</feature>
<organism evidence="2">
    <name type="scientific">Brassica cretica</name>
    <name type="common">Mustard</name>
    <dbReference type="NCBI Taxonomy" id="69181"/>
    <lineage>
        <taxon>Eukaryota</taxon>
        <taxon>Viridiplantae</taxon>
        <taxon>Streptophyta</taxon>
        <taxon>Embryophyta</taxon>
        <taxon>Tracheophyta</taxon>
        <taxon>Spermatophyta</taxon>
        <taxon>Magnoliopsida</taxon>
        <taxon>eudicotyledons</taxon>
        <taxon>Gunneridae</taxon>
        <taxon>Pentapetalae</taxon>
        <taxon>rosids</taxon>
        <taxon>malvids</taxon>
        <taxon>Brassicales</taxon>
        <taxon>Brassicaceae</taxon>
        <taxon>Brassiceae</taxon>
        <taxon>Brassica</taxon>
    </lineage>
</organism>
<protein>
    <submittedName>
        <fullName evidence="2">Uncharacterized protein</fullName>
    </submittedName>
</protein>
<reference evidence="2" key="1">
    <citation type="submission" date="2019-12" db="EMBL/GenBank/DDBJ databases">
        <title>Genome sequencing and annotation of Brassica cretica.</title>
        <authorList>
            <person name="Studholme D.J."/>
            <person name="Sarris P.F."/>
        </authorList>
    </citation>
    <scope>NUCLEOTIDE SEQUENCE</scope>
    <source>
        <strain evidence="2">PFS-102/07</strain>
        <tissue evidence="2">Leaf</tissue>
    </source>
</reference>
<accession>A0A8S9IK19</accession>
<evidence type="ECO:0000256" key="1">
    <source>
        <dbReference type="SAM" id="MobiDB-lite"/>
    </source>
</evidence>
<dbReference type="AlphaFoldDB" id="A0A8S9IK19"/>
<evidence type="ECO:0000313" key="2">
    <source>
        <dbReference type="EMBL" id="KAF2570129.1"/>
    </source>
</evidence>
<dbReference type="EMBL" id="QGKY02001015">
    <property type="protein sequence ID" value="KAF2570129.1"/>
    <property type="molecule type" value="Genomic_DNA"/>
</dbReference>